<keyword evidence="5" id="KW-0413">Isomerase</keyword>
<dbReference type="EC" id="5.6.2.4" evidence="7"/>
<dbReference type="SUPFAM" id="SSF52540">
    <property type="entry name" value="P-loop containing nucleoside triphosphate hydrolases"/>
    <property type="match status" value="1"/>
</dbReference>
<dbReference type="Pfam" id="PF00580">
    <property type="entry name" value="UvrD-helicase"/>
    <property type="match status" value="1"/>
</dbReference>
<dbReference type="Pfam" id="PF13361">
    <property type="entry name" value="UvrD_C"/>
    <property type="match status" value="1"/>
</dbReference>
<evidence type="ECO:0000256" key="8">
    <source>
        <dbReference type="ARBA" id="ARBA00048988"/>
    </source>
</evidence>
<dbReference type="PANTHER" id="PTHR11070">
    <property type="entry name" value="UVRD / RECB / PCRA DNA HELICASE FAMILY MEMBER"/>
    <property type="match status" value="1"/>
</dbReference>
<feature type="domain" description="UvrD-like helicase ATP-binding" evidence="10">
    <location>
        <begin position="216"/>
        <end position="681"/>
    </location>
</feature>
<evidence type="ECO:0000313" key="11">
    <source>
        <dbReference type="EMBL" id="QJP10010.1"/>
    </source>
</evidence>
<dbReference type="GO" id="GO:0000725">
    <property type="term" value="P:recombinational repair"/>
    <property type="evidence" value="ECO:0007669"/>
    <property type="project" value="TreeGrafter"/>
</dbReference>
<dbReference type="Pfam" id="PF01396">
    <property type="entry name" value="Zn_ribbon_Top1"/>
    <property type="match status" value="1"/>
</dbReference>
<keyword evidence="4 9" id="KW-0067">ATP-binding</keyword>
<dbReference type="GO" id="GO:0006265">
    <property type="term" value="P:DNA topological change"/>
    <property type="evidence" value="ECO:0007669"/>
    <property type="project" value="InterPro"/>
</dbReference>
<dbReference type="GO" id="GO:0005694">
    <property type="term" value="C:chromosome"/>
    <property type="evidence" value="ECO:0007669"/>
    <property type="project" value="InterPro"/>
</dbReference>
<evidence type="ECO:0000256" key="5">
    <source>
        <dbReference type="ARBA" id="ARBA00023235"/>
    </source>
</evidence>
<dbReference type="Proteomes" id="UP000502549">
    <property type="component" value="Chromosome"/>
</dbReference>
<evidence type="ECO:0000256" key="7">
    <source>
        <dbReference type="ARBA" id="ARBA00034808"/>
    </source>
</evidence>
<dbReference type="Gene3D" id="3.40.50.300">
    <property type="entry name" value="P-loop containing nucleotide triphosphate hydrolases"/>
    <property type="match status" value="3"/>
</dbReference>
<dbReference type="PANTHER" id="PTHR11070:SF63">
    <property type="entry name" value="DNA HELICASE IV"/>
    <property type="match status" value="1"/>
</dbReference>
<dbReference type="GO" id="GO:0005524">
    <property type="term" value="F:ATP binding"/>
    <property type="evidence" value="ECO:0007669"/>
    <property type="project" value="UniProtKB-UniRule"/>
</dbReference>
<proteinExistence type="predicted"/>
<evidence type="ECO:0000313" key="12">
    <source>
        <dbReference type="Proteomes" id="UP000502549"/>
    </source>
</evidence>
<dbReference type="Gene3D" id="3.30.65.10">
    <property type="entry name" value="Bacterial Topoisomerase I, domain 1"/>
    <property type="match status" value="1"/>
</dbReference>
<evidence type="ECO:0000256" key="9">
    <source>
        <dbReference type="PROSITE-ProRule" id="PRU00560"/>
    </source>
</evidence>
<reference evidence="11 12" key="1">
    <citation type="submission" date="2020-02" db="EMBL/GenBank/DDBJ databases">
        <title>Complete genome sequence of Pseudomonas multiresinivorans ORNL1.</title>
        <authorList>
            <person name="Podar M."/>
        </authorList>
    </citation>
    <scope>NUCLEOTIDE SEQUENCE [LARGE SCALE GENOMIC DNA]</scope>
    <source>
        <strain evidence="12">populi</strain>
    </source>
</reference>
<evidence type="ECO:0000259" key="10">
    <source>
        <dbReference type="PROSITE" id="PS51198"/>
    </source>
</evidence>
<evidence type="ECO:0000256" key="2">
    <source>
        <dbReference type="ARBA" id="ARBA00022801"/>
    </source>
</evidence>
<dbReference type="SUPFAM" id="SSF57783">
    <property type="entry name" value="Zinc beta-ribbon"/>
    <property type="match status" value="1"/>
</dbReference>
<keyword evidence="12" id="KW-1185">Reference proteome</keyword>
<dbReference type="InterPro" id="IPR014017">
    <property type="entry name" value="DNA_helicase_UvrD-like_C"/>
</dbReference>
<keyword evidence="1 9" id="KW-0547">Nucleotide-binding</keyword>
<accession>A0A7Z3GSA0</accession>
<evidence type="ECO:0000256" key="4">
    <source>
        <dbReference type="ARBA" id="ARBA00022840"/>
    </source>
</evidence>
<feature type="binding site" evidence="9">
    <location>
        <begin position="237"/>
        <end position="244"/>
    </location>
    <ligand>
        <name>ATP</name>
        <dbReference type="ChEBI" id="CHEBI:30616"/>
    </ligand>
</feature>
<dbReference type="InterPro" id="IPR027417">
    <property type="entry name" value="P-loop_NTPase"/>
</dbReference>
<dbReference type="GO" id="GO:0005829">
    <property type="term" value="C:cytosol"/>
    <property type="evidence" value="ECO:0007669"/>
    <property type="project" value="TreeGrafter"/>
</dbReference>
<sequence>METGLETECSWTPTRFGRLFTNSPKWEIRLIGERLELLISGRTISLQIDGAAPVKIKRGWLWASISYADGRVSGLPKSAVKQLNQVISGVVDAQKERAQQDRAAIFTNTFTLIRGWLVSVSKQIVQAKAEKRWITSEQQDQLTQLRPLVPMTSPQLDKLLLDVDLQQRTNTKPEEVQQALQYWRANWQKTWATINEKHTVQELADNQFLLGNVERKPLTEEQARAVICFDNRVQVVASAGSGKTSVMVAKAAYAIQRGFARPEEIVMLAFNKDAAEELAERAKRSFERVGMAGAAVSAQTFHKLGLDIIGAVTKKKPSVPDWAIEQKQSIEVLSDIVDRLKDSSPEFRIRWDLFRLVFGRDLPSFRNRKDQSSPGSDTSDRTYTLRGEYVRSVEECMIANWLFYNGVNYVYEPRYEHDTATETHRQYHPDFYYPELALYHEHFALDGNGQPPSDFKNYLEGVRWKREQHAVRGTSMIETTSFQLQQNTWIEHLTTELTKRGVVLDPNPDRPIPANGQAPIAHQTLLQLLRTFITHTKSNCLTATDLSKRIDLLDRDAFKHRYRMFLDILLPVLAAWNKKLSDDKGIDFEDMLNLAAQYIEEGRYRPPYRLVMADEFQDASRARARLCQALVKAPGRFFFAVGDDWQSINRFAGADVSVMTSFKERFGSGQILRLEKTFRCPQGICDVSSQFVSKNPAQLKKQVQSVTPAVGPTLQAYQVKTRDETKEAIATYLASLVKGLQDGSVPSKPDEKIKVYVLGRYNQDRRYIPDNWATEFGRYIDLSFLSIHRSKGAEADYVILPAMVSTKRSYSFPSTIADDPIMSLAMPGGETYPFGEERRLFYVALTRAKRSVAMFTVKNQVSVFLKELVKDGAVKVIDPEEGQPQRQACPACKVGEIVKKTSKYGDFLACSNYPACEYKPPKRASAPRKTTYRRYPKRTF</sequence>
<keyword evidence="2 9" id="KW-0378">Hydrolase</keyword>
<keyword evidence="3 9" id="KW-0347">Helicase</keyword>
<dbReference type="InterPro" id="IPR014016">
    <property type="entry name" value="UvrD-like_ATP-bd"/>
</dbReference>
<evidence type="ECO:0000256" key="3">
    <source>
        <dbReference type="ARBA" id="ARBA00022806"/>
    </source>
</evidence>
<dbReference type="GO" id="GO:0043138">
    <property type="term" value="F:3'-5' DNA helicase activity"/>
    <property type="evidence" value="ECO:0007669"/>
    <property type="project" value="UniProtKB-EC"/>
</dbReference>
<dbReference type="GO" id="GO:0003677">
    <property type="term" value="F:DNA binding"/>
    <property type="evidence" value="ECO:0007669"/>
    <property type="project" value="InterPro"/>
</dbReference>
<dbReference type="KEGG" id="pmui:G4G71_19720"/>
<comment type="catalytic activity">
    <reaction evidence="8">
        <text>ATP + H2O = ADP + phosphate + H(+)</text>
        <dbReference type="Rhea" id="RHEA:13065"/>
        <dbReference type="ChEBI" id="CHEBI:15377"/>
        <dbReference type="ChEBI" id="CHEBI:15378"/>
        <dbReference type="ChEBI" id="CHEBI:30616"/>
        <dbReference type="ChEBI" id="CHEBI:43474"/>
        <dbReference type="ChEBI" id="CHEBI:456216"/>
        <dbReference type="EC" id="5.6.2.4"/>
    </reaction>
</comment>
<dbReference type="RefSeq" id="WP_169939655.1">
    <property type="nucleotide sequence ID" value="NZ_CP048833.1"/>
</dbReference>
<dbReference type="AlphaFoldDB" id="A0A7Z3GSA0"/>
<evidence type="ECO:0000256" key="1">
    <source>
        <dbReference type="ARBA" id="ARBA00022741"/>
    </source>
</evidence>
<dbReference type="GO" id="GO:0016787">
    <property type="term" value="F:hydrolase activity"/>
    <property type="evidence" value="ECO:0007669"/>
    <property type="project" value="UniProtKB-UniRule"/>
</dbReference>
<dbReference type="InterPro" id="IPR013498">
    <property type="entry name" value="Topo_IA_Znf"/>
</dbReference>
<comment type="catalytic activity">
    <reaction evidence="6">
        <text>Couples ATP hydrolysis with the unwinding of duplex DNA by translocating in the 3'-5' direction.</text>
        <dbReference type="EC" id="5.6.2.4"/>
    </reaction>
</comment>
<gene>
    <name evidence="11" type="ORF">G4G71_19720</name>
</gene>
<dbReference type="EMBL" id="CP048833">
    <property type="protein sequence ID" value="QJP10010.1"/>
    <property type="molecule type" value="Genomic_DNA"/>
</dbReference>
<name>A0A7Z3GSA0_9PSED</name>
<dbReference type="PROSITE" id="PS51198">
    <property type="entry name" value="UVRD_HELICASE_ATP_BIND"/>
    <property type="match status" value="1"/>
</dbReference>
<evidence type="ECO:0000256" key="6">
    <source>
        <dbReference type="ARBA" id="ARBA00034617"/>
    </source>
</evidence>
<dbReference type="GO" id="GO:0003916">
    <property type="term" value="F:DNA topoisomerase activity"/>
    <property type="evidence" value="ECO:0007669"/>
    <property type="project" value="InterPro"/>
</dbReference>
<protein>
    <recommendedName>
        <fullName evidence="7">DNA 3'-5' helicase</fullName>
        <ecNumber evidence="7">5.6.2.4</ecNumber>
    </recommendedName>
</protein>
<dbReference type="InterPro" id="IPR000212">
    <property type="entry name" value="DNA_helicase_UvrD/REP"/>
</dbReference>
<organism evidence="11 12">
    <name type="scientific">Pseudomonas multiresinivorans</name>
    <dbReference type="NCBI Taxonomy" id="95301"/>
    <lineage>
        <taxon>Bacteria</taxon>
        <taxon>Pseudomonadati</taxon>
        <taxon>Pseudomonadota</taxon>
        <taxon>Gammaproteobacteria</taxon>
        <taxon>Pseudomonadales</taxon>
        <taxon>Pseudomonadaceae</taxon>
        <taxon>Pseudomonas</taxon>
    </lineage>
</organism>